<organism evidence="4 5">
    <name type="scientific">Cytobacillus firmus DS1</name>
    <dbReference type="NCBI Taxonomy" id="1307436"/>
    <lineage>
        <taxon>Bacteria</taxon>
        <taxon>Bacillati</taxon>
        <taxon>Bacillota</taxon>
        <taxon>Bacilli</taxon>
        <taxon>Bacillales</taxon>
        <taxon>Bacillaceae</taxon>
        <taxon>Cytobacillus</taxon>
    </lineage>
</organism>
<reference evidence="5" key="1">
    <citation type="submission" date="2013-03" db="EMBL/GenBank/DDBJ databases">
        <title>Draft genome sequence of Bacillus firmus DS1.</title>
        <authorList>
            <person name="Peng D."/>
            <person name="Zhu L."/>
            <person name="Sun M."/>
        </authorList>
    </citation>
    <scope>NUCLEOTIDE SEQUENCE [LARGE SCALE GENOMIC DNA]</scope>
    <source>
        <strain evidence="5">DS1</strain>
    </source>
</reference>
<dbReference type="PROSITE" id="PS51462">
    <property type="entry name" value="NUDIX"/>
    <property type="match status" value="1"/>
</dbReference>
<name>W7KU03_CYTFI</name>
<dbReference type="Gene3D" id="3.90.79.10">
    <property type="entry name" value="Nucleoside Triphosphate Pyrophosphohydrolase"/>
    <property type="match status" value="1"/>
</dbReference>
<dbReference type="Proteomes" id="UP000019270">
    <property type="component" value="Unassembled WGS sequence"/>
</dbReference>
<dbReference type="Pfam" id="PF00293">
    <property type="entry name" value="NUDIX"/>
    <property type="match status" value="1"/>
</dbReference>
<dbReference type="eggNOG" id="COG1051">
    <property type="taxonomic scope" value="Bacteria"/>
</dbReference>
<evidence type="ECO:0000256" key="1">
    <source>
        <dbReference type="ARBA" id="ARBA00001946"/>
    </source>
</evidence>
<dbReference type="InterPro" id="IPR020084">
    <property type="entry name" value="NUDIX_hydrolase_CS"/>
</dbReference>
<dbReference type="EMBL" id="APVL01000007">
    <property type="protein sequence ID" value="EWG10995.1"/>
    <property type="molecule type" value="Genomic_DNA"/>
</dbReference>
<reference evidence="4 5" key="2">
    <citation type="journal article" date="2016" name="Sci. Rep.">
        <title>A novel serine protease, Sep1, from Bacillus firmus DS-1 has nematicidal activity and degrades multiple intestinal-associated nematode proteins.</title>
        <authorList>
            <person name="Geng C."/>
            <person name="Nie X."/>
            <person name="Tang Z."/>
            <person name="Zhang Y."/>
            <person name="Lin J."/>
            <person name="Sun M."/>
            <person name="Peng D."/>
        </authorList>
    </citation>
    <scope>NUCLEOTIDE SEQUENCE [LARGE SCALE GENOMIC DNA]</scope>
    <source>
        <strain evidence="4 5">DS1</strain>
    </source>
</reference>
<comment type="cofactor">
    <cofactor evidence="1">
        <name>Mg(2+)</name>
        <dbReference type="ChEBI" id="CHEBI:18420"/>
    </cofactor>
</comment>
<dbReference type="SUPFAM" id="SSF55811">
    <property type="entry name" value="Nudix"/>
    <property type="match status" value="1"/>
</dbReference>
<evidence type="ECO:0000256" key="2">
    <source>
        <dbReference type="ARBA" id="ARBA00022801"/>
    </source>
</evidence>
<proteinExistence type="predicted"/>
<dbReference type="AlphaFoldDB" id="W7KU03"/>
<protein>
    <submittedName>
        <fullName evidence="4">NUDIX hydrolase</fullName>
    </submittedName>
</protein>
<dbReference type="PATRIC" id="fig|1307436.3.peg.2332"/>
<dbReference type="RefSeq" id="WP_035329760.1">
    <property type="nucleotide sequence ID" value="NZ_APVL01000007.1"/>
</dbReference>
<dbReference type="InterPro" id="IPR015797">
    <property type="entry name" value="NUDIX_hydrolase-like_dom_sf"/>
</dbReference>
<evidence type="ECO:0000313" key="5">
    <source>
        <dbReference type="Proteomes" id="UP000019270"/>
    </source>
</evidence>
<dbReference type="OrthoDB" id="511483at2"/>
<dbReference type="PANTHER" id="PTHR43046">
    <property type="entry name" value="GDP-MANNOSE MANNOSYL HYDROLASE"/>
    <property type="match status" value="1"/>
</dbReference>
<keyword evidence="2 4" id="KW-0378">Hydrolase</keyword>
<evidence type="ECO:0000313" key="4">
    <source>
        <dbReference type="EMBL" id="EWG10995.1"/>
    </source>
</evidence>
<dbReference type="GO" id="GO:0016787">
    <property type="term" value="F:hydrolase activity"/>
    <property type="evidence" value="ECO:0007669"/>
    <property type="project" value="UniProtKB-KW"/>
</dbReference>
<feature type="domain" description="Nudix hydrolase" evidence="3">
    <location>
        <begin position="18"/>
        <end position="154"/>
    </location>
</feature>
<gene>
    <name evidence="4" type="ORF">PBF_10902</name>
</gene>
<accession>W7KU03</accession>
<dbReference type="PANTHER" id="PTHR43046:SF15">
    <property type="entry name" value="MUTT_NUDIX FAMILY PROTEIN"/>
    <property type="match status" value="1"/>
</dbReference>
<dbReference type="InterPro" id="IPR000086">
    <property type="entry name" value="NUDIX_hydrolase_dom"/>
</dbReference>
<sequence length="166" mass="19126">MIFTIVFEEEGLKYHSLKTREAVRAVILGENGILLVRSNRSDYKFPGGGVKGNEDWHDALLREVAEETGYIHAAVKNKLGTVIERKIDEFDDTVLFQMNSHYYLCELIDHQQLDQQLEGYEITQEFSPEWVAIEEAIARNEAAAKLNGANRWIRRENFVLNALLEQ</sequence>
<evidence type="ECO:0000259" key="3">
    <source>
        <dbReference type="PROSITE" id="PS51462"/>
    </source>
</evidence>
<comment type="caution">
    <text evidence="4">The sequence shown here is derived from an EMBL/GenBank/DDBJ whole genome shotgun (WGS) entry which is preliminary data.</text>
</comment>
<dbReference type="CDD" id="cd02883">
    <property type="entry name" value="NUDIX_Hydrolase"/>
    <property type="match status" value="1"/>
</dbReference>
<dbReference type="PROSITE" id="PS00893">
    <property type="entry name" value="NUDIX_BOX"/>
    <property type="match status" value="1"/>
</dbReference>